<gene>
    <name evidence="2" type="ORF">LACBIDRAFT_253637</name>
</gene>
<dbReference type="HOGENOM" id="CLU_969999_0_0_1"/>
<feature type="compositionally biased region" description="Polar residues" evidence="1">
    <location>
        <begin position="245"/>
        <end position="260"/>
    </location>
</feature>
<evidence type="ECO:0000313" key="3">
    <source>
        <dbReference type="Proteomes" id="UP000001194"/>
    </source>
</evidence>
<dbReference type="AlphaFoldDB" id="B0DR36"/>
<protein>
    <submittedName>
        <fullName evidence="2">Predicted protein</fullName>
    </submittedName>
</protein>
<dbReference type="Proteomes" id="UP000001194">
    <property type="component" value="Unassembled WGS sequence"/>
</dbReference>
<proteinExistence type="predicted"/>
<dbReference type="RefSeq" id="XP_001886351.1">
    <property type="nucleotide sequence ID" value="XM_001886316.1"/>
</dbReference>
<dbReference type="GeneID" id="6082059"/>
<sequence>MSVGPTGKSPPLISVSLPTNNVKSRFETWWPTVHVSTLFLAVTDHPAARQPITGSCTTPTHPVPHPLHQRHPTPICKRHPCTLPLPFPISPTTPNTHLLPVVLHLRNFPTPLILQQPHTCRPYTPMYCTHTLFHSPFPSFSPTVPTASPTVLFAFLPKHPPARLNASACPATYPSTPLSHPFHQQHPPPVVSCPTNTSNPLILLTAPTAPFAFLPKHPSARLNTSHPCALPHTLPLPFRVLSTNSTQRPSFRAQQTPQTHSFRKPQVQRQPQWMTATMVRQVKCIHW</sequence>
<name>B0DR36_LACBS</name>
<evidence type="ECO:0000313" key="2">
    <source>
        <dbReference type="EMBL" id="EDR02928.1"/>
    </source>
</evidence>
<keyword evidence="3" id="KW-1185">Reference proteome</keyword>
<dbReference type="KEGG" id="lbc:LACBIDRAFT_253637"/>
<feature type="region of interest" description="Disordered" evidence="1">
    <location>
        <begin position="245"/>
        <end position="269"/>
    </location>
</feature>
<organism evidence="3">
    <name type="scientific">Laccaria bicolor (strain S238N-H82 / ATCC MYA-4686)</name>
    <name type="common">Bicoloured deceiver</name>
    <name type="synonym">Laccaria laccata var. bicolor</name>
    <dbReference type="NCBI Taxonomy" id="486041"/>
    <lineage>
        <taxon>Eukaryota</taxon>
        <taxon>Fungi</taxon>
        <taxon>Dikarya</taxon>
        <taxon>Basidiomycota</taxon>
        <taxon>Agaricomycotina</taxon>
        <taxon>Agaricomycetes</taxon>
        <taxon>Agaricomycetidae</taxon>
        <taxon>Agaricales</taxon>
        <taxon>Agaricineae</taxon>
        <taxon>Hydnangiaceae</taxon>
        <taxon>Laccaria</taxon>
    </lineage>
</organism>
<dbReference type="EMBL" id="DS547127">
    <property type="protein sequence ID" value="EDR02928.1"/>
    <property type="molecule type" value="Genomic_DNA"/>
</dbReference>
<evidence type="ECO:0000256" key="1">
    <source>
        <dbReference type="SAM" id="MobiDB-lite"/>
    </source>
</evidence>
<dbReference type="InParanoid" id="B0DR36"/>
<accession>B0DR36</accession>
<reference evidence="2 3" key="1">
    <citation type="journal article" date="2008" name="Nature">
        <title>The genome of Laccaria bicolor provides insights into mycorrhizal symbiosis.</title>
        <authorList>
            <person name="Martin F."/>
            <person name="Aerts A."/>
            <person name="Ahren D."/>
            <person name="Brun A."/>
            <person name="Danchin E.G.J."/>
            <person name="Duchaussoy F."/>
            <person name="Gibon J."/>
            <person name="Kohler A."/>
            <person name="Lindquist E."/>
            <person name="Pereda V."/>
            <person name="Salamov A."/>
            <person name="Shapiro H.J."/>
            <person name="Wuyts J."/>
            <person name="Blaudez D."/>
            <person name="Buee M."/>
            <person name="Brokstein P."/>
            <person name="Canbaeck B."/>
            <person name="Cohen D."/>
            <person name="Courty P.E."/>
            <person name="Coutinho P.M."/>
            <person name="Delaruelle C."/>
            <person name="Detter J.C."/>
            <person name="Deveau A."/>
            <person name="DiFazio S."/>
            <person name="Duplessis S."/>
            <person name="Fraissinet-Tachet L."/>
            <person name="Lucic E."/>
            <person name="Frey-Klett P."/>
            <person name="Fourrey C."/>
            <person name="Feussner I."/>
            <person name="Gay G."/>
            <person name="Grimwood J."/>
            <person name="Hoegger P.J."/>
            <person name="Jain P."/>
            <person name="Kilaru S."/>
            <person name="Labbe J."/>
            <person name="Lin Y.C."/>
            <person name="Legue V."/>
            <person name="Le Tacon F."/>
            <person name="Marmeisse R."/>
            <person name="Melayah D."/>
            <person name="Montanini B."/>
            <person name="Muratet M."/>
            <person name="Nehls U."/>
            <person name="Niculita-Hirzel H."/>
            <person name="Oudot-Le Secq M.P."/>
            <person name="Peter M."/>
            <person name="Quesneville H."/>
            <person name="Rajashekar B."/>
            <person name="Reich M."/>
            <person name="Rouhier N."/>
            <person name="Schmutz J."/>
            <person name="Yin T."/>
            <person name="Chalot M."/>
            <person name="Henrissat B."/>
            <person name="Kuees U."/>
            <person name="Lucas S."/>
            <person name="Van de Peer Y."/>
            <person name="Podila G.K."/>
            <person name="Polle A."/>
            <person name="Pukkila P.J."/>
            <person name="Richardson P.M."/>
            <person name="Rouze P."/>
            <person name="Sanders I.R."/>
            <person name="Stajich J.E."/>
            <person name="Tunlid A."/>
            <person name="Tuskan G."/>
            <person name="Grigoriev I.V."/>
        </authorList>
    </citation>
    <scope>NUCLEOTIDE SEQUENCE [LARGE SCALE GENOMIC DNA]</scope>
    <source>
        <strain evidence="3">S238N-H82 / ATCC MYA-4686</strain>
    </source>
</reference>